<dbReference type="InterPro" id="IPR003593">
    <property type="entry name" value="AAA+_ATPase"/>
</dbReference>
<dbReference type="Proteomes" id="UP000694844">
    <property type="component" value="Chromosome 2"/>
</dbReference>
<dbReference type="GO" id="GO:0000723">
    <property type="term" value="P:telomere maintenance"/>
    <property type="evidence" value="ECO:0007669"/>
    <property type="project" value="InterPro"/>
</dbReference>
<dbReference type="GO" id="GO:0043139">
    <property type="term" value="F:5'-3' DNA helicase activity"/>
    <property type="evidence" value="ECO:0007669"/>
    <property type="project" value="UniProtKB-EC"/>
</dbReference>
<feature type="region of interest" description="Disordered" evidence="2">
    <location>
        <begin position="1034"/>
        <end position="1063"/>
    </location>
</feature>
<feature type="compositionally biased region" description="Basic and acidic residues" evidence="2">
    <location>
        <begin position="164"/>
        <end position="178"/>
    </location>
</feature>
<keyword evidence="1" id="KW-0347">Helicase</keyword>
<keyword evidence="1" id="KW-0234">DNA repair</keyword>
<feature type="region of interest" description="Disordered" evidence="2">
    <location>
        <begin position="1"/>
        <end position="94"/>
    </location>
</feature>
<keyword evidence="4" id="KW-1185">Reference proteome</keyword>
<dbReference type="GO" id="GO:0006310">
    <property type="term" value="P:DNA recombination"/>
    <property type="evidence" value="ECO:0007669"/>
    <property type="project" value="UniProtKB-KW"/>
</dbReference>
<dbReference type="InterPro" id="IPR010285">
    <property type="entry name" value="DNA_helicase_pif1-like_DEAD"/>
</dbReference>
<feature type="domain" description="AAA+ ATPase" evidence="3">
    <location>
        <begin position="1315"/>
        <end position="1470"/>
    </location>
</feature>
<accession>A0A8B8CLI0</accession>
<feature type="compositionally biased region" description="Acidic residues" evidence="2">
    <location>
        <begin position="1052"/>
        <end position="1063"/>
    </location>
</feature>
<dbReference type="InterPro" id="IPR036691">
    <property type="entry name" value="Endo/exonu/phosph_ase_sf"/>
</dbReference>
<dbReference type="Gene3D" id="3.90.70.120">
    <property type="match status" value="1"/>
</dbReference>
<keyword evidence="1" id="KW-0547">Nucleotide-binding</keyword>
<evidence type="ECO:0000313" key="4">
    <source>
        <dbReference type="Proteomes" id="UP000694844"/>
    </source>
</evidence>
<evidence type="ECO:0000256" key="2">
    <source>
        <dbReference type="SAM" id="MobiDB-lite"/>
    </source>
</evidence>
<sequence length="1995" mass="229953">MRKRKSLTGNAQRKKDAERKRQKRRESCPQPPPDEALSDSSAPRGDIGVVAPGPECGSIGLPPSTLKPLARVQASPSEKMHSTAPRLAPPRGRRLIAQKRKVASPDSPAWVCTPARVPESDIWMMSDSAGQAQLIPPKGEMVSKALKKDVRIIEGQKGYIEEQKGYKEDSKKQTERTIKQNGKTMTQNKKIHKKDKEIRQKERTIEQKEKTIEQKDISIEQRGKKIEQKIRTVEQKERTIEQENKIKEQKENKLNKREMQPNQNEKTIDQKQIMVERCNGDTDKAERCNKHSKVFNDAEFENVITKHDASNLSVQGSFNQADEIFGENAGTQCVANSLTALAYQKVKKSEEWQTHDMNKILTTGDEIYKENEQYREKLKQNSAVKYKTIESHKEDVKRRSKHKYETNESHKEDVKRRSKHKYETNESHKEDFVNPNHIKVALNYLKHNNKWYENIEINSAWEKDYDQSVFNQPDEENEEMIEKQHDAIPEVVTDTCLQPVDIAQEVLDHYFDDVYNIAPGEGQNPIRMLQEEGNEAKTFPHLFPSGNFSRNESREVKISLSRYFNNRLMNADNRFAKDTNYIFFCQYLSELKQVIDKTQISIRKSLSNLDGKKPVTAEMLQNREVLSNLLKNDEAMRFMQPIRGTPAYWSVTQKDLFAMLRQLGIPTWFCSFSAAEFRWNEIVGTILHQRNDDRKPTELDWSDKSEILRSNPVTVARMFEHRFHIFQREVIMSPSKPIGKIVDFFVRVEFQQRGSPHMHCLYWVENAPKLDEDSEETICSFIDKYVTCAIPSEDDDPELRQIVLDVQQHSKSHSKSCRKKGTDCRFNFPRPPSERTFISRNLEEEVAGSNDDKLKSAQAKDVLLKVWNEVLDDVNASKTTEEIFASIDLAQNVYETSHRILASKATVILERNPVDMWTNQYNPCLLKCWDANMDIQYVLDPFSCIVYIVSYISKAEREMGMLLKQTQIEASEGNLSARDTIKKIGSAYLNHREVSAQEAVYRVCNLKMKESSRKVIFIPVGENPTRLSKPLAQIKQKNHRKTGVHEVTADNASDDDGEDDEDDSMWMTNIVERYENRPELNLFHKMCLAEFCSDYRVLAKSQIPKGEKEGVYELKNGKGFIQKRSRGQPAVIRYPRFNKESAPEKYYQCLLQLFLPYWNLKHLKPPGFDLYQTFFETGHVKIKPNKNLQTVKSIVEKNHHYFSKNEDVMQNAQEKLELLGEPEDAWARLCPESELNRRECLSEKLEIQNTETTEPESSFEIDQQFSSDVIYHVKETKNTSQEMLPLLRSLNEKQKQIFFAVHDWCIKKSLGENVEPMHIFVTGGAGTGKSHLIKSIHYEASRLLGRTLPSPSDISVILTAFTGTAAFNIGGNTIHHVFSLAKSLPIPYEPLKEQSLNGIRSRLEHLQILVIDEVSMVYKRILYYIHERLVQIKKCKQPFGGVSIIAVGDFYQLPPVKQRKDERLYSENSSYPVDYWLDFFKIVELDEVMRQREDLAFANILNSLRTRTSEEPLSDEAKAMLKECIREGPEEVLHVYSTNQEVNDYNLKMLRENSEELIEVPAKDYQRDRTTGKLTLRDKPLTVTRVDGLSASLLLAVNARVMLTRNVCVEDGLVNRAMGYILHFEYEDKQPVKEVEAIGVIFDSKNTGKVQGKVTPNGNLVPIKRIEEDIREKNSKNVVRHQFPLKLSWACTAHKVQGMTAKEVVVNLDRTFSPGQAYVALSRVTTKDGLFIECKNEDVLQKKIYADLDVKVALRSMEKYVSTEDNISNEDIGIHKTILLLNVQSLRAHFHEIMHDSRIARADLLCFTETWLREDENIQDIEIPNFRLHHVTRSQCYDKSSDVSTRLQTARGGGVGVYIKETNENILIKALEYVNIEGMSIEICKSNTVVLVLYRPNVLPVDSFLNSLRNVFDFYKKRFTHIIIAGDMNEDTKTKGPIQSFCESLGLVQIVQFHTTEGGTTLDHIYVNSPSRIQVQKVPFYFSYHEGVEIHLKNN</sequence>
<feature type="region of interest" description="Disordered" evidence="2">
    <location>
        <begin position="389"/>
        <end position="428"/>
    </location>
</feature>
<reference evidence="5" key="1">
    <citation type="submission" date="2025-08" db="UniProtKB">
        <authorList>
            <consortium name="RefSeq"/>
        </authorList>
    </citation>
    <scope>IDENTIFICATION</scope>
    <source>
        <tissue evidence="5">Whole sample</tissue>
    </source>
</reference>
<dbReference type="InterPro" id="IPR027417">
    <property type="entry name" value="P-loop_NTPase"/>
</dbReference>
<dbReference type="GO" id="GO:0016787">
    <property type="term" value="F:hydrolase activity"/>
    <property type="evidence" value="ECO:0007669"/>
    <property type="project" value="UniProtKB-KW"/>
</dbReference>
<dbReference type="CDD" id="cd18809">
    <property type="entry name" value="SF1_C_RecD"/>
    <property type="match status" value="1"/>
</dbReference>
<keyword evidence="1" id="KW-0378">Hydrolase</keyword>
<keyword evidence="1" id="KW-0067">ATP-binding</keyword>
<dbReference type="Pfam" id="PF05970">
    <property type="entry name" value="PIF1"/>
    <property type="match status" value="1"/>
</dbReference>
<dbReference type="InterPro" id="IPR025476">
    <property type="entry name" value="Helitron_helicase-like"/>
</dbReference>
<proteinExistence type="inferred from homology"/>
<name>A0A8B8CLI0_CRAVI</name>
<dbReference type="GeneID" id="111120276"/>
<dbReference type="InterPro" id="IPR005135">
    <property type="entry name" value="Endo/exonuclease/phosphatase"/>
</dbReference>
<feature type="region of interest" description="Disordered" evidence="2">
    <location>
        <begin position="164"/>
        <end position="198"/>
    </location>
</feature>
<dbReference type="KEGG" id="cvn:111120276"/>
<dbReference type="SUPFAM" id="SSF52540">
    <property type="entry name" value="P-loop containing nucleoside triphosphate hydrolases"/>
    <property type="match status" value="2"/>
</dbReference>
<gene>
    <name evidence="5" type="primary">LOC111120276</name>
</gene>
<dbReference type="PANTHER" id="PTHR47642">
    <property type="entry name" value="ATP-DEPENDENT DNA HELICASE"/>
    <property type="match status" value="1"/>
</dbReference>
<dbReference type="SMART" id="SM00382">
    <property type="entry name" value="AAA"/>
    <property type="match status" value="1"/>
</dbReference>
<dbReference type="GO" id="GO:0005524">
    <property type="term" value="F:ATP binding"/>
    <property type="evidence" value="ECO:0007669"/>
    <property type="project" value="UniProtKB-KW"/>
</dbReference>
<dbReference type="RefSeq" id="XP_022316708.1">
    <property type="nucleotide sequence ID" value="XM_022461000.1"/>
</dbReference>
<dbReference type="Gene3D" id="3.60.10.10">
    <property type="entry name" value="Endonuclease/exonuclease/phosphatase"/>
    <property type="match status" value="1"/>
</dbReference>
<evidence type="ECO:0000256" key="1">
    <source>
        <dbReference type="RuleBase" id="RU363044"/>
    </source>
</evidence>
<evidence type="ECO:0000313" key="5">
    <source>
        <dbReference type="RefSeq" id="XP_022316708.1"/>
    </source>
</evidence>
<keyword evidence="1" id="KW-0233">DNA recombination</keyword>
<feature type="compositionally biased region" description="Polar residues" evidence="2">
    <location>
        <begin position="179"/>
        <end position="188"/>
    </location>
</feature>
<dbReference type="Gene3D" id="3.40.50.300">
    <property type="entry name" value="P-loop containing nucleotide triphosphate hydrolases"/>
    <property type="match status" value="1"/>
</dbReference>
<dbReference type="Pfam" id="PF14214">
    <property type="entry name" value="Helitron_like_N"/>
    <property type="match status" value="1"/>
</dbReference>
<dbReference type="InterPro" id="IPR051055">
    <property type="entry name" value="PIF1_helicase"/>
</dbReference>
<dbReference type="OrthoDB" id="10040528at2759"/>
<dbReference type="SUPFAM" id="SSF56219">
    <property type="entry name" value="DNase I-like"/>
    <property type="match status" value="1"/>
</dbReference>
<comment type="similarity">
    <text evidence="1">Belongs to the helicase family.</text>
</comment>
<comment type="catalytic activity">
    <reaction evidence="1">
        <text>ATP + H2O = ADP + phosphate + H(+)</text>
        <dbReference type="Rhea" id="RHEA:13065"/>
        <dbReference type="ChEBI" id="CHEBI:15377"/>
        <dbReference type="ChEBI" id="CHEBI:15378"/>
        <dbReference type="ChEBI" id="CHEBI:30616"/>
        <dbReference type="ChEBI" id="CHEBI:43474"/>
        <dbReference type="ChEBI" id="CHEBI:456216"/>
        <dbReference type="EC" id="5.6.2.3"/>
    </reaction>
</comment>
<dbReference type="EC" id="5.6.2.3" evidence="1"/>
<dbReference type="GO" id="GO:0006281">
    <property type="term" value="P:DNA repair"/>
    <property type="evidence" value="ECO:0007669"/>
    <property type="project" value="UniProtKB-KW"/>
</dbReference>
<dbReference type="PANTHER" id="PTHR47642:SF3">
    <property type="entry name" value="ATP-DEPENDENT DNA HELICASE"/>
    <property type="match status" value="1"/>
</dbReference>
<dbReference type="Pfam" id="PF03372">
    <property type="entry name" value="Exo_endo_phos"/>
    <property type="match status" value="1"/>
</dbReference>
<organism evidence="4 5">
    <name type="scientific">Crassostrea virginica</name>
    <name type="common">Eastern oyster</name>
    <dbReference type="NCBI Taxonomy" id="6565"/>
    <lineage>
        <taxon>Eukaryota</taxon>
        <taxon>Metazoa</taxon>
        <taxon>Spiralia</taxon>
        <taxon>Lophotrochozoa</taxon>
        <taxon>Mollusca</taxon>
        <taxon>Bivalvia</taxon>
        <taxon>Autobranchia</taxon>
        <taxon>Pteriomorphia</taxon>
        <taxon>Ostreida</taxon>
        <taxon>Ostreoidea</taxon>
        <taxon>Ostreidae</taxon>
        <taxon>Crassostrea</taxon>
    </lineage>
</organism>
<keyword evidence="1" id="KW-0227">DNA damage</keyword>
<comment type="cofactor">
    <cofactor evidence="1">
        <name>Mg(2+)</name>
        <dbReference type="ChEBI" id="CHEBI:18420"/>
    </cofactor>
</comment>
<protein>
    <recommendedName>
        <fullName evidence="1">ATP-dependent DNA helicase</fullName>
        <ecNumber evidence="1">5.6.2.3</ecNumber>
    </recommendedName>
</protein>
<evidence type="ECO:0000259" key="3">
    <source>
        <dbReference type="SMART" id="SM00382"/>
    </source>
</evidence>